<evidence type="ECO:0000256" key="11">
    <source>
        <dbReference type="PIRSR" id="PIRSR006278-2"/>
    </source>
</evidence>
<dbReference type="PANTHER" id="PTHR43780:SF2">
    <property type="entry name" value="1-AMINOCYCLOPROPANE-1-CARBOXYLATE DEAMINASE-RELATED"/>
    <property type="match status" value="1"/>
</dbReference>
<keyword evidence="13" id="KW-1185">Reference proteome</keyword>
<reference evidence="14" key="1">
    <citation type="submission" date="2025-08" db="UniProtKB">
        <authorList>
            <consortium name="RefSeq"/>
        </authorList>
    </citation>
    <scope>IDENTIFICATION</scope>
    <source>
        <strain evidence="14">OHB3-1</strain>
    </source>
</reference>
<comment type="catalytic activity">
    <reaction evidence="8">
        <text>D-cysteine + H2O = hydrogen sulfide + pyruvate + NH4(+) + H(+)</text>
        <dbReference type="Rhea" id="RHEA:11268"/>
        <dbReference type="ChEBI" id="CHEBI:15361"/>
        <dbReference type="ChEBI" id="CHEBI:15377"/>
        <dbReference type="ChEBI" id="CHEBI:15378"/>
        <dbReference type="ChEBI" id="CHEBI:28938"/>
        <dbReference type="ChEBI" id="CHEBI:29919"/>
        <dbReference type="ChEBI" id="CHEBI:35236"/>
        <dbReference type="EC" id="4.4.1.15"/>
    </reaction>
</comment>
<dbReference type="InterPro" id="IPR036052">
    <property type="entry name" value="TrpB-like_PALP_sf"/>
</dbReference>
<evidence type="ECO:0000256" key="10">
    <source>
        <dbReference type="PIRSR" id="PIRSR006278-1"/>
    </source>
</evidence>
<dbReference type="FunFam" id="3.40.50.1100:FF:000037">
    <property type="entry name" value="Bifunctional D-cysteine desulfhydrase/1-aminocyclopropane-1-carboxylate deaminase, mitochondrial"/>
    <property type="match status" value="1"/>
</dbReference>
<feature type="domain" description="Tryptophan synthase beta chain-like PALP" evidence="12">
    <location>
        <begin position="47"/>
        <end position="353"/>
    </location>
</feature>
<dbReference type="PANTHER" id="PTHR43780">
    <property type="entry name" value="1-AMINOCYCLOPROPANE-1-CARBOXYLATE DEAMINASE-RELATED"/>
    <property type="match status" value="1"/>
</dbReference>
<comment type="cofactor">
    <cofactor evidence="1">
        <name>pyridoxal 5'-phosphate</name>
        <dbReference type="ChEBI" id="CHEBI:597326"/>
    </cofactor>
</comment>
<sequence>MEMTKPEIKEKNEEVPKSLDDFLTVRPYVAPSWASHLNPIPDHFCSLGRFPTPIHKWNLPNLPNNTEVWLKRDDLAGMQLSGNKVRKLEFFIADALKQGADCVITIGGIQSNHCRATAVAAKYFNLDSYLILFTSKALLNQDPGFTGNLLIERLVGAHIELVTREEYQENGSEAMTDYLKSKLVAEGRKPYVIPVGGSNSLGIWGYVEAIREIEQQLHGKMKFDDIVVAGGSGGTLDGLSVGSWLSTLKAKIHAFSIYYEDPENYFHDFVQRSLDEFHVNVDSHHIIEVHNAKGLDYAMNTSEELNFIREVAESTGVILDPVYSGKAAYGMMKEMTESPRKWEGRKILFIHTGGLLGMYGKVDDMGSVISEKWRRMDINEPTSN</sequence>
<name>A0A6J1C6V8_MOMCH</name>
<evidence type="ECO:0000256" key="2">
    <source>
        <dbReference type="ARBA" id="ARBA00004173"/>
    </source>
</evidence>
<evidence type="ECO:0000256" key="8">
    <source>
        <dbReference type="ARBA" id="ARBA00050761"/>
    </source>
</evidence>
<evidence type="ECO:0000256" key="6">
    <source>
        <dbReference type="ARBA" id="ARBA00023128"/>
    </source>
</evidence>
<dbReference type="RefSeq" id="XP_022137520.1">
    <property type="nucleotide sequence ID" value="XM_022281828.1"/>
</dbReference>
<dbReference type="Pfam" id="PF00291">
    <property type="entry name" value="PALP"/>
    <property type="match status" value="1"/>
</dbReference>
<dbReference type="GO" id="GO:0005739">
    <property type="term" value="C:mitochondrion"/>
    <property type="evidence" value="ECO:0007669"/>
    <property type="project" value="UniProtKB-SubCell"/>
</dbReference>
<dbReference type="AlphaFoldDB" id="A0A6J1C6V8"/>
<evidence type="ECO:0000256" key="4">
    <source>
        <dbReference type="ARBA" id="ARBA00022898"/>
    </source>
</evidence>
<evidence type="ECO:0000256" key="5">
    <source>
        <dbReference type="ARBA" id="ARBA00022946"/>
    </source>
</evidence>
<keyword evidence="5" id="KW-0809">Transit peptide</keyword>
<keyword evidence="4 11" id="KW-0663">Pyridoxal phosphate</keyword>
<dbReference type="EC" id="4.4.1.15" evidence="9"/>
<dbReference type="InterPro" id="IPR005966">
    <property type="entry name" value="D-Cys_desShydrase"/>
</dbReference>
<evidence type="ECO:0000256" key="3">
    <source>
        <dbReference type="ARBA" id="ARBA00008639"/>
    </source>
</evidence>
<evidence type="ECO:0000259" key="12">
    <source>
        <dbReference type="Pfam" id="PF00291"/>
    </source>
</evidence>
<accession>A0A6J1C6V8</accession>
<evidence type="ECO:0000256" key="9">
    <source>
        <dbReference type="ARBA" id="ARBA00066823"/>
    </source>
</evidence>
<dbReference type="Gene3D" id="3.40.50.1100">
    <property type="match status" value="2"/>
</dbReference>
<dbReference type="NCBIfam" id="TIGR01275">
    <property type="entry name" value="ACC_deam_rel"/>
    <property type="match status" value="1"/>
</dbReference>
<dbReference type="InterPro" id="IPR027278">
    <property type="entry name" value="ACCD_DCysDesulf"/>
</dbReference>
<keyword evidence="6" id="KW-0496">Mitochondrion</keyword>
<evidence type="ECO:0000313" key="13">
    <source>
        <dbReference type="Proteomes" id="UP000504603"/>
    </source>
</evidence>
<gene>
    <name evidence="14" type="primary">LOC111008947</name>
</gene>
<evidence type="ECO:0000313" key="14">
    <source>
        <dbReference type="RefSeq" id="XP_022137520.1"/>
    </source>
</evidence>
<dbReference type="GO" id="GO:0019148">
    <property type="term" value="F:D-cysteine desulfhydrase activity"/>
    <property type="evidence" value="ECO:0007669"/>
    <property type="project" value="UniProtKB-EC"/>
</dbReference>
<proteinExistence type="inferred from homology"/>
<feature type="modified residue" description="N6-(pyridoxal phosphate)lysine" evidence="11">
    <location>
        <position position="84"/>
    </location>
</feature>
<evidence type="ECO:0000256" key="1">
    <source>
        <dbReference type="ARBA" id="ARBA00001933"/>
    </source>
</evidence>
<keyword evidence="7" id="KW-0456">Lyase</keyword>
<organism evidence="13 14">
    <name type="scientific">Momordica charantia</name>
    <name type="common">Bitter gourd</name>
    <name type="synonym">Balsam pear</name>
    <dbReference type="NCBI Taxonomy" id="3673"/>
    <lineage>
        <taxon>Eukaryota</taxon>
        <taxon>Viridiplantae</taxon>
        <taxon>Streptophyta</taxon>
        <taxon>Embryophyta</taxon>
        <taxon>Tracheophyta</taxon>
        <taxon>Spermatophyta</taxon>
        <taxon>Magnoliopsida</taxon>
        <taxon>eudicotyledons</taxon>
        <taxon>Gunneridae</taxon>
        <taxon>Pentapetalae</taxon>
        <taxon>rosids</taxon>
        <taxon>fabids</taxon>
        <taxon>Cucurbitales</taxon>
        <taxon>Cucurbitaceae</taxon>
        <taxon>Momordiceae</taxon>
        <taxon>Momordica</taxon>
    </lineage>
</organism>
<dbReference type="FunFam" id="3.40.50.1100:FF:000042">
    <property type="entry name" value="Bifunctional D-cysteine desulfhydrase/1-aminocyclopropane-1-carboxylate deaminase mitochondrial"/>
    <property type="match status" value="1"/>
</dbReference>
<comment type="similarity">
    <text evidence="3">Belongs to the ACC deaminase/D-cysteine desulfhydrase family.</text>
</comment>
<protein>
    <recommendedName>
        <fullName evidence="9">D-cysteine desulfhydrase</fullName>
        <ecNumber evidence="9">4.4.1.15</ecNumber>
    </recommendedName>
</protein>
<dbReference type="KEGG" id="mcha:111008947"/>
<dbReference type="Proteomes" id="UP000504603">
    <property type="component" value="Unplaced"/>
</dbReference>
<dbReference type="OrthoDB" id="10266364at2759"/>
<comment type="subcellular location">
    <subcellularLocation>
        <location evidence="2">Mitochondrion</location>
    </subcellularLocation>
</comment>
<feature type="active site" description="Nucleophile" evidence="10">
    <location>
        <position position="111"/>
    </location>
</feature>
<dbReference type="GeneID" id="111008947"/>
<dbReference type="InterPro" id="IPR001926">
    <property type="entry name" value="TrpB-like_PALP"/>
</dbReference>
<dbReference type="SUPFAM" id="SSF53686">
    <property type="entry name" value="Tryptophan synthase beta subunit-like PLP-dependent enzymes"/>
    <property type="match status" value="1"/>
</dbReference>
<dbReference type="PIRSF" id="PIRSF006278">
    <property type="entry name" value="ACCD_DCysDesulf"/>
    <property type="match status" value="1"/>
</dbReference>
<evidence type="ECO:0000256" key="7">
    <source>
        <dbReference type="ARBA" id="ARBA00023239"/>
    </source>
</evidence>